<evidence type="ECO:0000256" key="11">
    <source>
        <dbReference type="RuleBase" id="RU000639"/>
    </source>
</evidence>
<dbReference type="Pfam" id="PF01025">
    <property type="entry name" value="GrpE"/>
    <property type="match status" value="1"/>
</dbReference>
<dbReference type="EMBL" id="DVMJ01000009">
    <property type="protein sequence ID" value="HIU12737.1"/>
    <property type="molecule type" value="Genomic_DNA"/>
</dbReference>
<comment type="caution">
    <text evidence="14">The sequence shown here is derived from an EMBL/GenBank/DDBJ whole genome shotgun (WGS) entry which is preliminary data.</text>
</comment>
<dbReference type="Proteomes" id="UP000824175">
    <property type="component" value="Unassembled WGS sequence"/>
</dbReference>
<feature type="region of interest" description="Disordered" evidence="13">
    <location>
        <begin position="1"/>
        <end position="42"/>
    </location>
</feature>
<proteinExistence type="inferred from homology"/>
<name>A0A9D1HL93_9FIRM</name>
<reference evidence="14" key="2">
    <citation type="journal article" date="2021" name="PeerJ">
        <title>Extensive microbial diversity within the chicken gut microbiome revealed by metagenomics and culture.</title>
        <authorList>
            <person name="Gilroy R."/>
            <person name="Ravi A."/>
            <person name="Getino M."/>
            <person name="Pursley I."/>
            <person name="Horton D.L."/>
            <person name="Alikhan N.F."/>
            <person name="Baker D."/>
            <person name="Gharbi K."/>
            <person name="Hall N."/>
            <person name="Watson M."/>
            <person name="Adriaenssens E.M."/>
            <person name="Foster-Nyarko E."/>
            <person name="Jarju S."/>
            <person name="Secka A."/>
            <person name="Antonio M."/>
            <person name="Oren A."/>
            <person name="Chaudhuri R.R."/>
            <person name="La Ragione R."/>
            <person name="Hildebrand F."/>
            <person name="Pallen M.J."/>
        </authorList>
    </citation>
    <scope>NUCLEOTIDE SEQUENCE</scope>
    <source>
        <strain evidence="14">CHK195-11698</strain>
    </source>
</reference>
<evidence type="ECO:0000256" key="5">
    <source>
        <dbReference type="ARBA" id="ARBA00023016"/>
    </source>
</evidence>
<dbReference type="InterPro" id="IPR013805">
    <property type="entry name" value="GrpE_CC"/>
</dbReference>
<gene>
    <name evidence="10 14" type="primary">grpE</name>
    <name evidence="14" type="ORF">IAD15_01525</name>
</gene>
<comment type="subunit">
    <text evidence="3 10">Homodimer.</text>
</comment>
<evidence type="ECO:0000256" key="4">
    <source>
        <dbReference type="ARBA" id="ARBA00022490"/>
    </source>
</evidence>
<evidence type="ECO:0000256" key="1">
    <source>
        <dbReference type="ARBA" id="ARBA00004496"/>
    </source>
</evidence>
<evidence type="ECO:0000313" key="15">
    <source>
        <dbReference type="Proteomes" id="UP000824175"/>
    </source>
</evidence>
<dbReference type="SUPFAM" id="SSF51064">
    <property type="entry name" value="Head domain of nucleotide exchange factor GrpE"/>
    <property type="match status" value="1"/>
</dbReference>
<evidence type="ECO:0000256" key="8">
    <source>
        <dbReference type="ARBA" id="ARBA00072274"/>
    </source>
</evidence>
<dbReference type="GO" id="GO:0000774">
    <property type="term" value="F:adenyl-nucleotide exchange factor activity"/>
    <property type="evidence" value="ECO:0007669"/>
    <property type="project" value="InterPro"/>
</dbReference>
<dbReference type="GO" id="GO:0051087">
    <property type="term" value="F:protein-folding chaperone binding"/>
    <property type="evidence" value="ECO:0007669"/>
    <property type="project" value="InterPro"/>
</dbReference>
<evidence type="ECO:0000313" key="14">
    <source>
        <dbReference type="EMBL" id="HIU12737.1"/>
    </source>
</evidence>
<keyword evidence="5 10" id="KW-0346">Stress response</keyword>
<dbReference type="Gene3D" id="2.30.22.10">
    <property type="entry name" value="Head domain of nucleotide exchange factor GrpE"/>
    <property type="match status" value="1"/>
</dbReference>
<dbReference type="Gene3D" id="3.90.20.20">
    <property type="match status" value="1"/>
</dbReference>
<dbReference type="CDD" id="cd00446">
    <property type="entry name" value="GrpE"/>
    <property type="match status" value="1"/>
</dbReference>
<dbReference type="GO" id="GO:0005737">
    <property type="term" value="C:cytoplasm"/>
    <property type="evidence" value="ECO:0007669"/>
    <property type="project" value="UniProtKB-SubCell"/>
</dbReference>
<dbReference type="PRINTS" id="PR00773">
    <property type="entry name" value="GRPEPROTEIN"/>
</dbReference>
<dbReference type="InterPro" id="IPR009012">
    <property type="entry name" value="GrpE_head"/>
</dbReference>
<comment type="function">
    <text evidence="7 10 11">Participates actively in the response to hyperosmotic and heat shock by preventing the aggregation of stress-denatured proteins, in association with DnaK and GrpE. It is the nucleotide exchange factor for DnaK and may function as a thermosensor. Unfolded proteins bind initially to DnaJ; upon interaction with the DnaJ-bound protein, DnaK hydrolyzes its bound ATP, resulting in the formation of a stable complex. GrpE releases ADP from DnaK; ATP binding to DnaK triggers the release of the substrate protein, thus completing the reaction cycle. Several rounds of ATP-dependent interactions between DnaJ, DnaK and GrpE are required for fully efficient folding.</text>
</comment>
<evidence type="ECO:0000256" key="10">
    <source>
        <dbReference type="HAMAP-Rule" id="MF_01151"/>
    </source>
</evidence>
<dbReference type="FunFam" id="2.30.22.10:FF:000001">
    <property type="entry name" value="Protein GrpE"/>
    <property type="match status" value="1"/>
</dbReference>
<protein>
    <recommendedName>
        <fullName evidence="8 10">Protein GrpE</fullName>
    </recommendedName>
    <alternativeName>
        <fullName evidence="9 10">HSP-70 cofactor</fullName>
    </alternativeName>
</protein>
<dbReference type="PANTHER" id="PTHR21237">
    <property type="entry name" value="GRPE PROTEIN"/>
    <property type="match status" value="1"/>
</dbReference>
<dbReference type="PROSITE" id="PS01071">
    <property type="entry name" value="GRPE"/>
    <property type="match status" value="1"/>
</dbReference>
<accession>A0A9D1HL93</accession>
<evidence type="ECO:0000256" key="7">
    <source>
        <dbReference type="ARBA" id="ARBA00053401"/>
    </source>
</evidence>
<comment type="similarity">
    <text evidence="2 10 12">Belongs to the GrpE family.</text>
</comment>
<evidence type="ECO:0000256" key="9">
    <source>
        <dbReference type="ARBA" id="ARBA00076414"/>
    </source>
</evidence>
<dbReference type="HAMAP" id="MF_01151">
    <property type="entry name" value="GrpE"/>
    <property type="match status" value="1"/>
</dbReference>
<feature type="compositionally biased region" description="Basic and acidic residues" evidence="13">
    <location>
        <begin position="1"/>
        <end position="31"/>
    </location>
</feature>
<dbReference type="InterPro" id="IPR000740">
    <property type="entry name" value="GrpE"/>
</dbReference>
<keyword evidence="4 10" id="KW-0963">Cytoplasm</keyword>
<keyword evidence="6 10" id="KW-0143">Chaperone</keyword>
<sequence>MSKKEKKEVTEETVEKEAQPETEITEKKEASSSETDQLKNQISELEQEANKWKNDYYKVFADMENLKRRLKTEHENALKFMMQDFATDLLPVVDNLERALSQETTEENQAFVKGMEMIHNQFMEILKKHGVEQIEALGKEFDPNYHQAVMMTSEEGVPSNVITEELQKGYKLKDRVLRASLVKVNE</sequence>
<comment type="subcellular location">
    <subcellularLocation>
        <location evidence="1 10">Cytoplasm</location>
    </subcellularLocation>
</comment>
<evidence type="ECO:0000256" key="6">
    <source>
        <dbReference type="ARBA" id="ARBA00023186"/>
    </source>
</evidence>
<dbReference type="SUPFAM" id="SSF58014">
    <property type="entry name" value="Coiled-coil domain of nucleotide exchange factor GrpE"/>
    <property type="match status" value="1"/>
</dbReference>
<evidence type="ECO:0000256" key="2">
    <source>
        <dbReference type="ARBA" id="ARBA00009054"/>
    </source>
</evidence>
<dbReference type="GO" id="GO:0006457">
    <property type="term" value="P:protein folding"/>
    <property type="evidence" value="ECO:0007669"/>
    <property type="project" value="InterPro"/>
</dbReference>
<dbReference type="GO" id="GO:0042803">
    <property type="term" value="F:protein homodimerization activity"/>
    <property type="evidence" value="ECO:0007669"/>
    <property type="project" value="InterPro"/>
</dbReference>
<evidence type="ECO:0000256" key="13">
    <source>
        <dbReference type="SAM" id="MobiDB-lite"/>
    </source>
</evidence>
<dbReference type="PANTHER" id="PTHR21237:SF23">
    <property type="entry name" value="GRPE PROTEIN HOMOLOG, MITOCHONDRIAL"/>
    <property type="match status" value="1"/>
</dbReference>
<organism evidence="14 15">
    <name type="scientific">Candidatus Fimiplasma intestinipullorum</name>
    <dbReference type="NCBI Taxonomy" id="2840825"/>
    <lineage>
        <taxon>Bacteria</taxon>
        <taxon>Bacillati</taxon>
        <taxon>Bacillota</taxon>
        <taxon>Clostridia</taxon>
        <taxon>Eubacteriales</taxon>
        <taxon>Candidatus Fimiplasma</taxon>
    </lineage>
</organism>
<feature type="compositionally biased region" description="Polar residues" evidence="13">
    <location>
        <begin position="32"/>
        <end position="42"/>
    </location>
</feature>
<dbReference type="NCBIfam" id="NF010738">
    <property type="entry name" value="PRK14140.1"/>
    <property type="match status" value="1"/>
</dbReference>
<dbReference type="AlphaFoldDB" id="A0A9D1HL93"/>
<evidence type="ECO:0000256" key="12">
    <source>
        <dbReference type="RuleBase" id="RU004478"/>
    </source>
</evidence>
<dbReference type="GO" id="GO:0051082">
    <property type="term" value="F:unfolded protein binding"/>
    <property type="evidence" value="ECO:0007669"/>
    <property type="project" value="TreeGrafter"/>
</dbReference>
<evidence type="ECO:0000256" key="3">
    <source>
        <dbReference type="ARBA" id="ARBA00011738"/>
    </source>
</evidence>
<reference evidence="14" key="1">
    <citation type="submission" date="2020-10" db="EMBL/GenBank/DDBJ databases">
        <authorList>
            <person name="Gilroy R."/>
        </authorList>
    </citation>
    <scope>NUCLEOTIDE SEQUENCE</scope>
    <source>
        <strain evidence="14">CHK195-11698</strain>
    </source>
</reference>